<dbReference type="InterPro" id="IPR029044">
    <property type="entry name" value="Nucleotide-diphossugar_trans"/>
</dbReference>
<feature type="domain" description="Glycosyltransferase 2-like" evidence="1">
    <location>
        <begin position="16"/>
        <end position="142"/>
    </location>
</feature>
<dbReference type="Gene3D" id="3.90.550.10">
    <property type="entry name" value="Spore Coat Polysaccharide Biosynthesis Protein SpsA, Chain A"/>
    <property type="match status" value="1"/>
</dbReference>
<sequence length="317" mass="34894">MEALMRKNISVEFEVSIVMPTKNCLDYLARAIASIEAQQLQNVQLIVVNDGSTDGTDDWLRAYHGPLALCQINADVSSPALARNLGLAEASAPLVAFLDDDDIWRPGKLVAQIEAHWKDPALVMSFTDYRHVGIHGDDRGTCYEYWRMRAPANGAFARLPSPASTLLGRNIVGTSTVMARRDALWAAGGFDPDLPSSEDWDLWLTLAKAGPVAWSGLVGADYLMRPGSRTSARRHRYEALKMIADRHLPRVKCHWRDRLRLAARLQIGQAEALAQEARPWAAAAHHVWGGILAGEPRAFRDSLANVLTSRTPAARSA</sequence>
<comment type="caution">
    <text evidence="2">The sequence shown here is derived from an EMBL/GenBank/DDBJ whole genome shotgun (WGS) entry which is preliminary data.</text>
</comment>
<dbReference type="Pfam" id="PF00535">
    <property type="entry name" value="Glycos_transf_2"/>
    <property type="match status" value="1"/>
</dbReference>
<organism evidence="2 3">
    <name type="scientific">Elstera cyanobacteriorum</name>
    <dbReference type="NCBI Taxonomy" id="2022747"/>
    <lineage>
        <taxon>Bacteria</taxon>
        <taxon>Pseudomonadati</taxon>
        <taxon>Pseudomonadota</taxon>
        <taxon>Alphaproteobacteria</taxon>
        <taxon>Rhodospirillales</taxon>
        <taxon>Rhodospirillaceae</taxon>
        <taxon>Elstera</taxon>
    </lineage>
</organism>
<keyword evidence="3" id="KW-1185">Reference proteome</keyword>
<dbReference type="CDD" id="cd00761">
    <property type="entry name" value="Glyco_tranf_GTA_type"/>
    <property type="match status" value="1"/>
</dbReference>
<proteinExistence type="predicted"/>
<dbReference type="EMBL" id="NOXS01000014">
    <property type="protein sequence ID" value="OYQ22245.1"/>
    <property type="molecule type" value="Genomic_DNA"/>
</dbReference>
<dbReference type="PANTHER" id="PTHR43685:SF2">
    <property type="entry name" value="GLYCOSYLTRANSFERASE 2-LIKE DOMAIN-CONTAINING PROTEIN"/>
    <property type="match status" value="1"/>
</dbReference>
<reference evidence="2 3" key="1">
    <citation type="submission" date="2017-07" db="EMBL/GenBank/DDBJ databases">
        <title>Elstera cyanobacteriorum sp. nov., a novel bacterium isolated from cyanobacterial aggregates in a eutrophic lake.</title>
        <authorList>
            <person name="Cai H."/>
        </authorList>
    </citation>
    <scope>NUCLEOTIDE SEQUENCE [LARGE SCALE GENOMIC DNA]</scope>
    <source>
        <strain evidence="2 3">TH019</strain>
    </source>
</reference>
<evidence type="ECO:0000313" key="3">
    <source>
        <dbReference type="Proteomes" id="UP000216361"/>
    </source>
</evidence>
<name>A0A255Y0T0_9PROT</name>
<evidence type="ECO:0000313" key="2">
    <source>
        <dbReference type="EMBL" id="OYQ22245.1"/>
    </source>
</evidence>
<evidence type="ECO:0000259" key="1">
    <source>
        <dbReference type="Pfam" id="PF00535"/>
    </source>
</evidence>
<gene>
    <name evidence="2" type="ORF">CHR90_00565</name>
</gene>
<protein>
    <recommendedName>
        <fullName evidence="1">Glycosyltransferase 2-like domain-containing protein</fullName>
    </recommendedName>
</protein>
<dbReference type="AlphaFoldDB" id="A0A255Y0T0"/>
<dbReference type="OrthoDB" id="5291101at2"/>
<dbReference type="InterPro" id="IPR050834">
    <property type="entry name" value="Glycosyltransf_2"/>
</dbReference>
<accession>A0A255Y0T0</accession>
<dbReference type="Proteomes" id="UP000216361">
    <property type="component" value="Unassembled WGS sequence"/>
</dbReference>
<dbReference type="InterPro" id="IPR001173">
    <property type="entry name" value="Glyco_trans_2-like"/>
</dbReference>
<dbReference type="PANTHER" id="PTHR43685">
    <property type="entry name" value="GLYCOSYLTRANSFERASE"/>
    <property type="match status" value="1"/>
</dbReference>
<dbReference type="SUPFAM" id="SSF53448">
    <property type="entry name" value="Nucleotide-diphospho-sugar transferases"/>
    <property type="match status" value="1"/>
</dbReference>